<organism evidence="2 3">
    <name type="scientific">Aeromonas jandaei</name>
    <dbReference type="NCBI Taxonomy" id="650"/>
    <lineage>
        <taxon>Bacteria</taxon>
        <taxon>Pseudomonadati</taxon>
        <taxon>Pseudomonadota</taxon>
        <taxon>Gammaproteobacteria</taxon>
        <taxon>Aeromonadales</taxon>
        <taxon>Aeromonadaceae</taxon>
        <taxon>Aeromonas</taxon>
    </lineage>
</organism>
<evidence type="ECO:0000313" key="2">
    <source>
        <dbReference type="EMBL" id="QWL62221.1"/>
    </source>
</evidence>
<feature type="transmembrane region" description="Helical" evidence="1">
    <location>
        <begin position="127"/>
        <end position="146"/>
    </location>
</feature>
<feature type="transmembrane region" description="Helical" evidence="1">
    <location>
        <begin position="50"/>
        <end position="74"/>
    </location>
</feature>
<keyword evidence="1" id="KW-0812">Transmembrane</keyword>
<sequence length="148" mass="17361">MKILFASGMITFLVLLIFLSGVFYVRNKLKFNDSRSVFLFMDSVMFKSCWLTNLASIFFFISCAMGLALSWVNGEPHQRIISYCVGFFGVILLFFHCRLQYVRNHEVGDFSFLNELTLKYEFSSSSVLIWLSRLCYFVSFFMLFYYGC</sequence>
<evidence type="ECO:0000313" key="3">
    <source>
        <dbReference type="Proteomes" id="UP000679312"/>
    </source>
</evidence>
<accession>A0ABD7EM51</accession>
<dbReference type="EMBL" id="CP053881">
    <property type="protein sequence ID" value="QWL62221.1"/>
    <property type="molecule type" value="Genomic_DNA"/>
</dbReference>
<name>A0ABD7EM51_AERJA</name>
<feature type="transmembrane region" description="Helical" evidence="1">
    <location>
        <begin position="6"/>
        <end position="25"/>
    </location>
</feature>
<evidence type="ECO:0000256" key="1">
    <source>
        <dbReference type="SAM" id="Phobius"/>
    </source>
</evidence>
<protein>
    <submittedName>
        <fullName evidence="2">Uncharacterized protein</fullName>
    </submittedName>
</protein>
<reference evidence="2 3" key="1">
    <citation type="journal article" date="2021" name="Front. Microbiol.">
        <title>Prevalence and Genetic Analysis of Chromosomal mcr-3/7 in Aeromonas From U.S. Animal-Derived Samples.</title>
        <authorList>
            <person name="Wang Y."/>
            <person name="Hou N."/>
            <person name="Rasooly R."/>
            <person name="Gu Y."/>
            <person name="He X."/>
        </authorList>
    </citation>
    <scope>NUCLEOTIDE SEQUENCE [LARGE SCALE GENOMIC DNA]</scope>
    <source>
        <strain evidence="2 3">4608</strain>
    </source>
</reference>
<keyword evidence="1" id="KW-0472">Membrane</keyword>
<dbReference type="Proteomes" id="UP000679312">
    <property type="component" value="Chromosome"/>
</dbReference>
<dbReference type="AlphaFoldDB" id="A0ABD7EM51"/>
<proteinExistence type="predicted"/>
<feature type="transmembrane region" description="Helical" evidence="1">
    <location>
        <begin position="80"/>
        <end position="97"/>
    </location>
</feature>
<gene>
    <name evidence="2" type="ORF">HQ399_08160</name>
</gene>
<keyword evidence="1" id="KW-1133">Transmembrane helix</keyword>
<dbReference type="RefSeq" id="WP_215803404.1">
    <property type="nucleotide sequence ID" value="NZ_CP053881.1"/>
</dbReference>